<gene>
    <name evidence="8" type="ORF">SAMN05444412_104289</name>
</gene>
<dbReference type="PANTHER" id="PTHR30636:SF3">
    <property type="entry name" value="UPF0701 PROTEIN YICC"/>
    <property type="match status" value="1"/>
</dbReference>
<dbReference type="PANTHER" id="PTHR30636">
    <property type="entry name" value="UPF0701 PROTEIN YICC"/>
    <property type="match status" value="1"/>
</dbReference>
<proteinExistence type="inferred from homology"/>
<keyword evidence="9" id="KW-1185">Reference proteome</keyword>
<dbReference type="Proteomes" id="UP000199663">
    <property type="component" value="Unassembled WGS sequence"/>
</dbReference>
<comment type="caution">
    <text evidence="8">The sequence shown here is derived from an EMBL/GenBank/DDBJ whole genome shotgun (WGS) entry which is preliminary data.</text>
</comment>
<dbReference type="Pfam" id="PF08340">
    <property type="entry name" value="YicC-like_C"/>
    <property type="match status" value="1"/>
</dbReference>
<evidence type="ECO:0000313" key="9">
    <source>
        <dbReference type="Proteomes" id="UP000199663"/>
    </source>
</evidence>
<evidence type="ECO:0000256" key="5">
    <source>
        <dbReference type="ARBA" id="ARBA00035648"/>
    </source>
</evidence>
<sequence length="288" mass="33107">MTGYGLAGFEDDNFIVSVEVKTLNSKFLDLSIRSPRQFSEKEFDIRNLVSGVLERGKVNISIDFANKKGAELPVSINEDLFHSFYQKYQSLALHVGADSPDLFKLALQSPSVISNVVEKTSGVEEWEAVKNVLIEALEHCNAFREDEGEVLGRKFKENLGVIRQGLDRIIIEDPIRKSRIRDRIKNNFKEWLEENSFDANRFEQELIYYFEKVDITEEIVRLGTHLDYFEKNLEDEFNQGKKLGFISQEIGREINTIGSKANDASIQKHVIVMKDELEKIKEQALNIL</sequence>
<evidence type="ECO:0000259" key="7">
    <source>
        <dbReference type="Pfam" id="PF08340"/>
    </source>
</evidence>
<keyword evidence="2" id="KW-0540">Nuclease</keyword>
<evidence type="ECO:0000259" key="6">
    <source>
        <dbReference type="Pfam" id="PF03755"/>
    </source>
</evidence>
<comment type="similarity">
    <text evidence="5">Belongs to the YicC/YloC family.</text>
</comment>
<organism evidence="8 9">
    <name type="scientific">Rhodonellum ikkaensis</name>
    <dbReference type="NCBI Taxonomy" id="336829"/>
    <lineage>
        <taxon>Bacteria</taxon>
        <taxon>Pseudomonadati</taxon>
        <taxon>Bacteroidota</taxon>
        <taxon>Cytophagia</taxon>
        <taxon>Cytophagales</taxon>
        <taxon>Cytophagaceae</taxon>
        <taxon>Rhodonellum</taxon>
    </lineage>
</organism>
<accession>A0A1H3PIM9</accession>
<evidence type="ECO:0000256" key="4">
    <source>
        <dbReference type="ARBA" id="ARBA00022801"/>
    </source>
</evidence>
<feature type="domain" description="Endoribonuclease YicC-like N-terminal" evidence="6">
    <location>
        <begin position="1"/>
        <end position="151"/>
    </location>
</feature>
<evidence type="ECO:0000256" key="1">
    <source>
        <dbReference type="ARBA" id="ARBA00001968"/>
    </source>
</evidence>
<dbReference type="EMBL" id="FNQC01000004">
    <property type="protein sequence ID" value="SDZ00970.1"/>
    <property type="molecule type" value="Genomic_DNA"/>
</dbReference>
<evidence type="ECO:0000256" key="3">
    <source>
        <dbReference type="ARBA" id="ARBA00022759"/>
    </source>
</evidence>
<dbReference type="InterPro" id="IPR013527">
    <property type="entry name" value="YicC-like_N"/>
</dbReference>
<keyword evidence="4" id="KW-0378">Hydrolase</keyword>
<name>A0A1H3PIM9_9BACT</name>
<feature type="domain" description="Endoribonuclease YicC-like C-terminal" evidence="7">
    <location>
        <begin position="176"/>
        <end position="287"/>
    </location>
</feature>
<dbReference type="InterPro" id="IPR005229">
    <property type="entry name" value="YicC/YloC-like"/>
</dbReference>
<dbReference type="InterPro" id="IPR013551">
    <property type="entry name" value="YicC-like_C"/>
</dbReference>
<evidence type="ECO:0000256" key="2">
    <source>
        <dbReference type="ARBA" id="ARBA00022722"/>
    </source>
</evidence>
<protein>
    <submittedName>
        <fullName evidence="8">TIGR00255 family protein</fullName>
    </submittedName>
</protein>
<dbReference type="NCBIfam" id="TIGR00255">
    <property type="entry name" value="YicC/YloC family endoribonuclease"/>
    <property type="match status" value="1"/>
</dbReference>
<evidence type="ECO:0000313" key="8">
    <source>
        <dbReference type="EMBL" id="SDZ00970.1"/>
    </source>
</evidence>
<reference evidence="8 9" key="1">
    <citation type="submission" date="2016-10" db="EMBL/GenBank/DDBJ databases">
        <authorList>
            <person name="Varghese N."/>
            <person name="Submissions S."/>
        </authorList>
    </citation>
    <scope>NUCLEOTIDE SEQUENCE [LARGE SCALE GENOMIC DNA]</scope>
    <source>
        <strain evidence="8 9">DSM 17997</strain>
    </source>
</reference>
<comment type="cofactor">
    <cofactor evidence="1">
        <name>a divalent metal cation</name>
        <dbReference type="ChEBI" id="CHEBI:60240"/>
    </cofactor>
</comment>
<dbReference type="Pfam" id="PF03755">
    <property type="entry name" value="YicC-like_N"/>
    <property type="match status" value="1"/>
</dbReference>
<keyword evidence="3" id="KW-0255">Endonuclease</keyword>